<name>A0ABV4TY80_9GAMM</name>
<reference evidence="3 4" key="1">
    <citation type="submission" date="2024-08" db="EMBL/GenBank/DDBJ databases">
        <title>Whole-genome sequencing of halo(alkali)philic microorganisms from hypersaline lakes.</title>
        <authorList>
            <person name="Sorokin D.Y."/>
            <person name="Merkel A.Y."/>
            <person name="Messina E."/>
            <person name="Yakimov M."/>
        </authorList>
    </citation>
    <scope>NUCLEOTIDE SEQUENCE [LARGE SCALE GENOMIC DNA]</scope>
    <source>
        <strain evidence="3 4">Cl-TMA</strain>
    </source>
</reference>
<sequence length="209" mass="22694">MDYLFNGPEDAALTIALAHGAGAPMDSPFMEEVAEALAARSWRVARFEFPYMVRRREDGKKRPPDRQPVLLDTWRAVIADLGPQGLVIGGKSMGGRMASLVAEESGVPGLVCLGYPFHPPGKPDRLRIDHLRELATPALIVQGTRDPFGNAEEVAGYPLSPTMRLHWAEDGNHDLAPRKRSGRSAEQNLAESVSAMDGFLQELSAPASP</sequence>
<organism evidence="3 4">
    <name type="scientific">Thiohalorhabdus methylotrophus</name>
    <dbReference type="NCBI Taxonomy" id="3242694"/>
    <lineage>
        <taxon>Bacteria</taxon>
        <taxon>Pseudomonadati</taxon>
        <taxon>Pseudomonadota</taxon>
        <taxon>Gammaproteobacteria</taxon>
        <taxon>Thiohalorhabdales</taxon>
        <taxon>Thiohalorhabdaceae</taxon>
        <taxon>Thiohalorhabdus</taxon>
    </lineage>
</organism>
<dbReference type="InterPro" id="IPR046879">
    <property type="entry name" value="KANL3/Tex30_Abhydrolase"/>
</dbReference>
<feature type="domain" description="KANL3/Tex30 alpha/beta hydrolase-like" evidence="2">
    <location>
        <begin position="14"/>
        <end position="200"/>
    </location>
</feature>
<protein>
    <submittedName>
        <fullName evidence="3">Alpha/beta family hydrolase</fullName>
    </submittedName>
</protein>
<dbReference type="RefSeq" id="WP_373655833.1">
    <property type="nucleotide sequence ID" value="NZ_JBGUAW010000006.1"/>
</dbReference>
<dbReference type="Proteomes" id="UP001575181">
    <property type="component" value="Unassembled WGS sequence"/>
</dbReference>
<dbReference type="EMBL" id="JBGUAW010000006">
    <property type="protein sequence ID" value="MFA9461045.1"/>
    <property type="molecule type" value="Genomic_DNA"/>
</dbReference>
<dbReference type="InterPro" id="IPR029058">
    <property type="entry name" value="AB_hydrolase_fold"/>
</dbReference>
<dbReference type="SUPFAM" id="SSF53474">
    <property type="entry name" value="alpha/beta-Hydrolases"/>
    <property type="match status" value="1"/>
</dbReference>
<accession>A0ABV4TY80</accession>
<feature type="region of interest" description="Disordered" evidence="1">
    <location>
        <begin position="174"/>
        <end position="209"/>
    </location>
</feature>
<proteinExistence type="predicted"/>
<dbReference type="Pfam" id="PF20408">
    <property type="entry name" value="Abhydrolase_11"/>
    <property type="match status" value="1"/>
</dbReference>
<gene>
    <name evidence="3" type="ORF">ACERLL_09440</name>
</gene>
<evidence type="ECO:0000313" key="4">
    <source>
        <dbReference type="Proteomes" id="UP001575181"/>
    </source>
</evidence>
<keyword evidence="4" id="KW-1185">Reference proteome</keyword>
<evidence type="ECO:0000313" key="3">
    <source>
        <dbReference type="EMBL" id="MFA9461045.1"/>
    </source>
</evidence>
<keyword evidence="3" id="KW-0378">Hydrolase</keyword>
<dbReference type="PANTHER" id="PTHR13136:SF11">
    <property type="entry name" value="TESTIS-EXPRESSED PROTEIN 30"/>
    <property type="match status" value="1"/>
</dbReference>
<comment type="caution">
    <text evidence="3">The sequence shown here is derived from an EMBL/GenBank/DDBJ whole genome shotgun (WGS) entry which is preliminary data.</text>
</comment>
<evidence type="ECO:0000259" key="2">
    <source>
        <dbReference type="Pfam" id="PF20408"/>
    </source>
</evidence>
<dbReference type="Gene3D" id="3.40.50.1820">
    <property type="entry name" value="alpha/beta hydrolase"/>
    <property type="match status" value="1"/>
</dbReference>
<evidence type="ECO:0000256" key="1">
    <source>
        <dbReference type="SAM" id="MobiDB-lite"/>
    </source>
</evidence>
<dbReference type="PANTHER" id="PTHR13136">
    <property type="entry name" value="TESTIS DEVELOPMENT PROTEIN PRTD"/>
    <property type="match status" value="1"/>
</dbReference>
<dbReference type="InterPro" id="IPR026555">
    <property type="entry name" value="NSL3/Tex30"/>
</dbReference>
<dbReference type="GO" id="GO:0016787">
    <property type="term" value="F:hydrolase activity"/>
    <property type="evidence" value="ECO:0007669"/>
    <property type="project" value="UniProtKB-KW"/>
</dbReference>